<dbReference type="Gene3D" id="2.170.130.10">
    <property type="entry name" value="TonB-dependent receptor, plug domain"/>
    <property type="match status" value="1"/>
</dbReference>
<evidence type="ECO:0000313" key="4">
    <source>
        <dbReference type="Proteomes" id="UP000679126"/>
    </source>
</evidence>
<feature type="signal peptide" evidence="1">
    <location>
        <begin position="1"/>
        <end position="25"/>
    </location>
</feature>
<evidence type="ECO:0000256" key="1">
    <source>
        <dbReference type="SAM" id="SignalP"/>
    </source>
</evidence>
<keyword evidence="4" id="KW-1185">Reference proteome</keyword>
<gene>
    <name evidence="3" type="ORF">J7I43_21035</name>
</gene>
<organism evidence="3 4">
    <name type="scientific">Chitinophaga chungangae</name>
    <dbReference type="NCBI Taxonomy" id="2821488"/>
    <lineage>
        <taxon>Bacteria</taxon>
        <taxon>Pseudomonadati</taxon>
        <taxon>Bacteroidota</taxon>
        <taxon>Chitinophagia</taxon>
        <taxon>Chitinophagales</taxon>
        <taxon>Chitinophagaceae</taxon>
        <taxon>Chitinophaga</taxon>
    </lineage>
</organism>
<dbReference type="Pfam" id="PF07715">
    <property type="entry name" value="Plug"/>
    <property type="match status" value="1"/>
</dbReference>
<dbReference type="InterPro" id="IPR037066">
    <property type="entry name" value="Plug_dom_sf"/>
</dbReference>
<sequence>MKFRHSIIFTCLSLILLCIRPGASAQEKAVKSRFTLLDEAGKPVKNADVYSGSAYAKSNTEGVFSIAIDPGSNLVVIAKGFRTASIPSADISEQPRITLHKADVMYEEEGRTNVAFMKAYQGDIVGSVTKLDVGEIQKYDHTIRLIDVIAGRSLGMIGNDRIRGLGRGITVEDITGSGTGRTVFVVDGLPRDIDNMRLTEVESITILKDVNSAILYGSDAVNGVVLITTKRGEAFKKRSDFSVNYGISVPRALPKYLNSADYMTYFNQARANDGLSPQFTEETIENFRTGNKYRYPDVDYYSDAYLRSFKNYYDLNGEFSGGNNVAQYYANLGWNTGGSLLNFGEGASGRNNRFNVRGNVDLKVNDWIKTAVDVAGVFINDKGPRGNYWSDAASIRPHEYSPLLPIDLIDPNNALLAGRKNDVDDKYLLGGASNRLTTPFGNGFSGGSNERVSRNFSFNNRVNVKLDKVTPGLSFHTNVSFDYFVTYDQTVANEYSVYEPVWSPTADSIVDIKQYGKDSRPGTQAVGNSSFRRRFGAYGMLGYDRTFNERHHFTGSLLGFLGNYKVEGDFQGVKLAHAGFRLGYAYDKRFLVDFSSAYVSSVKLAEGNRGQFSPSLGVAWVLSEEDFLSSAKNIDYLKLRASAGILNSDFLIDNFYLYDNRYANSGSYNWYEGGRSRNGIASSWGSNPNLGYARRKEVTLGVEGLFFNKVLGVTANVFYDVYDNLITKPTTRYPSFYTDFVPYENFGANMYKGVELGVDVTKNFGNWTVFAGVNVLYNVSEVRKMDEVYNNDYQYRKGHPTDARFGLEALGLFQDEADIAASPAQAFGAVRPGDIKYKDQNGDNIVDENDEVYLSRYQQPISGGLQIKVSYKNLTLFALGEASYGAEEFVNNNYYWVDGNDKYSELVRGAWTPETKATATFPRLSSQTNSNNHRQSTFWKYKNEYFQIRRVQLSYDMPSSVSKLLLMRALNVFVDASNLYQFSPSRQIRELNIGGEPSYRVYSIGLNASF</sequence>
<accession>A0ABS3YJ73</accession>
<dbReference type="SUPFAM" id="SSF56935">
    <property type="entry name" value="Porins"/>
    <property type="match status" value="1"/>
</dbReference>
<dbReference type="EMBL" id="JAGHKP010000004">
    <property type="protein sequence ID" value="MBO9154725.1"/>
    <property type="molecule type" value="Genomic_DNA"/>
</dbReference>
<dbReference type="InterPro" id="IPR012910">
    <property type="entry name" value="Plug_dom"/>
</dbReference>
<evidence type="ECO:0000313" key="3">
    <source>
        <dbReference type="EMBL" id="MBO9154725.1"/>
    </source>
</evidence>
<comment type="caution">
    <text evidence="3">The sequence shown here is derived from an EMBL/GenBank/DDBJ whole genome shotgun (WGS) entry which is preliminary data.</text>
</comment>
<proteinExistence type="predicted"/>
<dbReference type="Proteomes" id="UP000679126">
    <property type="component" value="Unassembled WGS sequence"/>
</dbReference>
<name>A0ABS3YJ73_9BACT</name>
<dbReference type="InterPro" id="IPR023996">
    <property type="entry name" value="TonB-dep_OMP_SusC/RagA"/>
</dbReference>
<dbReference type="NCBIfam" id="TIGR04056">
    <property type="entry name" value="OMP_RagA_SusC"/>
    <property type="match status" value="1"/>
</dbReference>
<keyword evidence="1" id="KW-0732">Signal</keyword>
<evidence type="ECO:0000259" key="2">
    <source>
        <dbReference type="Pfam" id="PF07715"/>
    </source>
</evidence>
<reference evidence="4" key="1">
    <citation type="submission" date="2021-03" db="EMBL/GenBank/DDBJ databases">
        <title>Assistant Professor.</title>
        <authorList>
            <person name="Huq M.A."/>
        </authorList>
    </citation>
    <scope>NUCLEOTIDE SEQUENCE [LARGE SCALE GENOMIC DNA]</scope>
    <source>
        <strain evidence="4">MAH-28</strain>
    </source>
</reference>
<protein>
    <submittedName>
        <fullName evidence="3">SusC/RagA family TonB-linked outer membrane protein</fullName>
    </submittedName>
</protein>
<dbReference type="RefSeq" id="WP_209147839.1">
    <property type="nucleotide sequence ID" value="NZ_JAGHKP010000004.1"/>
</dbReference>
<feature type="domain" description="TonB-dependent receptor plug" evidence="2">
    <location>
        <begin position="123"/>
        <end position="224"/>
    </location>
</feature>
<feature type="chain" id="PRO_5047526536" evidence="1">
    <location>
        <begin position="26"/>
        <end position="1010"/>
    </location>
</feature>